<feature type="non-terminal residue" evidence="4">
    <location>
        <position position="1"/>
    </location>
</feature>
<dbReference type="InterPro" id="IPR043131">
    <property type="entry name" value="BCAT-like_N"/>
</dbReference>
<comment type="similarity">
    <text evidence="2">Belongs to the class-IV pyridoxal-phosphate-dependent aminotransferase family.</text>
</comment>
<dbReference type="AlphaFoldDB" id="A0A3B1BTK9"/>
<evidence type="ECO:0000256" key="2">
    <source>
        <dbReference type="ARBA" id="ARBA00009320"/>
    </source>
</evidence>
<comment type="cofactor">
    <cofactor evidence="1">
        <name>pyridoxal 5'-phosphate</name>
        <dbReference type="ChEBI" id="CHEBI:597326"/>
    </cofactor>
</comment>
<dbReference type="Gene3D" id="3.30.470.10">
    <property type="match status" value="1"/>
</dbReference>
<dbReference type="EC" id="4.1.3.38" evidence="4"/>
<evidence type="ECO:0000256" key="3">
    <source>
        <dbReference type="ARBA" id="ARBA00022898"/>
    </source>
</evidence>
<organism evidence="4">
    <name type="scientific">hydrothermal vent metagenome</name>
    <dbReference type="NCBI Taxonomy" id="652676"/>
    <lineage>
        <taxon>unclassified sequences</taxon>
        <taxon>metagenomes</taxon>
        <taxon>ecological metagenomes</taxon>
    </lineage>
</organism>
<dbReference type="EMBL" id="UOGC01000116">
    <property type="protein sequence ID" value="VAX21239.1"/>
    <property type="molecule type" value="Genomic_DNA"/>
</dbReference>
<dbReference type="PANTHER" id="PTHR42743:SF11">
    <property type="entry name" value="AMINODEOXYCHORISMATE LYASE"/>
    <property type="match status" value="1"/>
</dbReference>
<keyword evidence="4" id="KW-0456">Lyase</keyword>
<dbReference type="GO" id="GO:0005829">
    <property type="term" value="C:cytosol"/>
    <property type="evidence" value="ECO:0007669"/>
    <property type="project" value="TreeGrafter"/>
</dbReference>
<dbReference type="SUPFAM" id="SSF56752">
    <property type="entry name" value="D-aminoacid aminotransferase-like PLP-dependent enzymes"/>
    <property type="match status" value="1"/>
</dbReference>
<dbReference type="GO" id="GO:0008652">
    <property type="term" value="P:amino acid biosynthetic process"/>
    <property type="evidence" value="ECO:0007669"/>
    <property type="project" value="UniProtKB-ARBA"/>
</dbReference>
<dbReference type="InterPro" id="IPR043132">
    <property type="entry name" value="BCAT-like_C"/>
</dbReference>
<gene>
    <name evidence="4" type="ORF">MNBD_NITROSPINAE01-1269</name>
</gene>
<dbReference type="InterPro" id="IPR001544">
    <property type="entry name" value="Aminotrans_IV"/>
</dbReference>
<name>A0A3B1BTK9_9ZZZZ</name>
<dbReference type="GO" id="GO:0008696">
    <property type="term" value="F:4-amino-4-deoxychorismate lyase activity"/>
    <property type="evidence" value="ECO:0007669"/>
    <property type="project" value="UniProtKB-EC"/>
</dbReference>
<dbReference type="Pfam" id="PF01063">
    <property type="entry name" value="Aminotran_4"/>
    <property type="match status" value="1"/>
</dbReference>
<accession>A0A3B1BTK9</accession>
<dbReference type="Gene3D" id="3.20.10.10">
    <property type="entry name" value="D-amino Acid Aminotransferase, subunit A, domain 2"/>
    <property type="match status" value="1"/>
</dbReference>
<proteinExistence type="inferred from homology"/>
<keyword evidence="3" id="KW-0663">Pyridoxal phosphate</keyword>
<evidence type="ECO:0000313" key="4">
    <source>
        <dbReference type="EMBL" id="VAX21239.1"/>
    </source>
</evidence>
<dbReference type="CDD" id="cd00449">
    <property type="entry name" value="PLPDE_IV"/>
    <property type="match status" value="1"/>
</dbReference>
<sequence>LAKRNKVKRGVARITLTRGRGARGYAVRKCDDPTSIITVKPYLPDEQKQKNGITVVPVTDIRKDPKSPFANVKSTSALDKIYAIESAKRNNADEALLMSVDGHLASLASANLFWVKGSALHTPSLDCGILAGVTRGSILKLASGSGLEVVEGQYAPDVLKEADEVFVTNSLIEIQTVKKVTGLFESVGNGAVTKKLLELYQNLILNRFV</sequence>
<dbReference type="PANTHER" id="PTHR42743">
    <property type="entry name" value="AMINO-ACID AMINOTRANSFERASE"/>
    <property type="match status" value="1"/>
</dbReference>
<evidence type="ECO:0000256" key="1">
    <source>
        <dbReference type="ARBA" id="ARBA00001933"/>
    </source>
</evidence>
<dbReference type="InterPro" id="IPR036038">
    <property type="entry name" value="Aminotransferase-like"/>
</dbReference>
<dbReference type="FunFam" id="3.20.10.10:FF:000002">
    <property type="entry name" value="D-alanine aminotransferase"/>
    <property type="match status" value="1"/>
</dbReference>
<dbReference type="InterPro" id="IPR050571">
    <property type="entry name" value="Class-IV_PLP-Dep_Aminotrnsfr"/>
</dbReference>
<dbReference type="GO" id="GO:0046394">
    <property type="term" value="P:carboxylic acid biosynthetic process"/>
    <property type="evidence" value="ECO:0007669"/>
    <property type="project" value="UniProtKB-ARBA"/>
</dbReference>
<protein>
    <submittedName>
        <fullName evidence="4">Aminodeoxychorismate lyase</fullName>
        <ecNumber evidence="4">4.1.3.38</ecNumber>
    </submittedName>
</protein>
<reference evidence="4" key="1">
    <citation type="submission" date="2018-06" db="EMBL/GenBank/DDBJ databases">
        <authorList>
            <person name="Zhirakovskaya E."/>
        </authorList>
    </citation>
    <scope>NUCLEOTIDE SEQUENCE</scope>
</reference>